<dbReference type="Proteomes" id="UP001460270">
    <property type="component" value="Unassembled WGS sequence"/>
</dbReference>
<sequence length="109" mass="12088">MFHPKFRLGQSGKDPIPCTAAELHIMTLLENLKQQVNQLSAIANILLARNTSGLEPSAEMPEEIKFPLASLDELDQFEDWITSPANSAKRSKCSDPAIDMLLSVLPLRE</sequence>
<dbReference type="EMBL" id="JBBPFD010000019">
    <property type="protein sequence ID" value="KAK7886514.1"/>
    <property type="molecule type" value="Genomic_DNA"/>
</dbReference>
<keyword evidence="2" id="KW-1185">Reference proteome</keyword>
<comment type="caution">
    <text evidence="1">The sequence shown here is derived from an EMBL/GenBank/DDBJ whole genome shotgun (WGS) entry which is preliminary data.</text>
</comment>
<dbReference type="AlphaFoldDB" id="A0AAW0MXM0"/>
<proteinExistence type="predicted"/>
<reference evidence="2" key="1">
    <citation type="submission" date="2024-04" db="EMBL/GenBank/DDBJ databases">
        <title>Salinicola lusitanus LLJ914,a marine bacterium isolated from the Okinawa Trough.</title>
        <authorList>
            <person name="Li J."/>
        </authorList>
    </citation>
    <scope>NUCLEOTIDE SEQUENCE [LARGE SCALE GENOMIC DNA]</scope>
</reference>
<evidence type="ECO:0000313" key="2">
    <source>
        <dbReference type="Proteomes" id="UP001460270"/>
    </source>
</evidence>
<accession>A0AAW0MXM0</accession>
<evidence type="ECO:0000313" key="1">
    <source>
        <dbReference type="EMBL" id="KAK7886514.1"/>
    </source>
</evidence>
<organism evidence="1 2">
    <name type="scientific">Mugilogobius chulae</name>
    <name type="common">yellowstripe goby</name>
    <dbReference type="NCBI Taxonomy" id="88201"/>
    <lineage>
        <taxon>Eukaryota</taxon>
        <taxon>Metazoa</taxon>
        <taxon>Chordata</taxon>
        <taxon>Craniata</taxon>
        <taxon>Vertebrata</taxon>
        <taxon>Euteleostomi</taxon>
        <taxon>Actinopterygii</taxon>
        <taxon>Neopterygii</taxon>
        <taxon>Teleostei</taxon>
        <taxon>Neoteleostei</taxon>
        <taxon>Acanthomorphata</taxon>
        <taxon>Gobiaria</taxon>
        <taxon>Gobiiformes</taxon>
        <taxon>Gobioidei</taxon>
        <taxon>Gobiidae</taxon>
        <taxon>Gobionellinae</taxon>
        <taxon>Mugilogobius</taxon>
    </lineage>
</organism>
<gene>
    <name evidence="1" type="ORF">WMY93_026135</name>
</gene>
<protein>
    <submittedName>
        <fullName evidence="1">Uncharacterized protein</fullName>
    </submittedName>
</protein>
<name>A0AAW0MXM0_9GOBI</name>